<dbReference type="InterPro" id="IPR051052">
    <property type="entry name" value="Diverse_substrate_MTase"/>
</dbReference>
<keyword evidence="2" id="KW-0489">Methyltransferase</keyword>
<dbReference type="GO" id="GO:0032259">
    <property type="term" value="P:methylation"/>
    <property type="evidence" value="ECO:0007669"/>
    <property type="project" value="UniProtKB-KW"/>
</dbReference>
<comment type="similarity">
    <text evidence="1">Belongs to the methyltransferase superfamily.</text>
</comment>
<keyword evidence="5" id="KW-0830">Ubiquinone</keyword>
<dbReference type="PANTHER" id="PTHR44942">
    <property type="entry name" value="METHYLTRANSF_11 DOMAIN-CONTAINING PROTEIN"/>
    <property type="match status" value="1"/>
</dbReference>
<comment type="caution">
    <text evidence="5">The sequence shown here is derived from an EMBL/GenBank/DDBJ whole genome shotgun (WGS) entry which is preliminary data.</text>
</comment>
<dbReference type="AlphaFoldDB" id="A0A852WJ92"/>
<dbReference type="Gene3D" id="3.40.50.150">
    <property type="entry name" value="Vaccinia Virus protein VP39"/>
    <property type="match status" value="1"/>
</dbReference>
<sequence>MYERIADALATPLDEVFAADIGAGTGIATAVLHACCASVVAVDPADNMLAQLREALPGVDTVQSSGDKLPFSDDSFDLVTYAQALHWTDPQRSVPEAMRVLRPGGRLAVCEPLWV</sequence>
<reference evidence="5 6" key="1">
    <citation type="submission" date="2020-07" db="EMBL/GenBank/DDBJ databases">
        <title>Sequencing the genomes of 1000 actinobacteria strains.</title>
        <authorList>
            <person name="Klenk H.-P."/>
        </authorList>
    </citation>
    <scope>NUCLEOTIDE SEQUENCE [LARGE SCALE GENOMIC DNA]</scope>
    <source>
        <strain evidence="5 6">DSM 44749</strain>
    </source>
</reference>
<dbReference type="RefSeq" id="WP_312888988.1">
    <property type="nucleotide sequence ID" value="NZ_BAAAJZ010000014.1"/>
</dbReference>
<protein>
    <submittedName>
        <fullName evidence="5">Ubiquinone/menaquinone biosynthesis C-methylase UbiE</fullName>
    </submittedName>
</protein>
<evidence type="ECO:0000259" key="4">
    <source>
        <dbReference type="Pfam" id="PF08241"/>
    </source>
</evidence>
<name>A0A852WJ92_PSEA5</name>
<evidence type="ECO:0000313" key="5">
    <source>
        <dbReference type="EMBL" id="NYG05392.1"/>
    </source>
</evidence>
<keyword evidence="6" id="KW-1185">Reference proteome</keyword>
<dbReference type="EMBL" id="JACCCZ010000002">
    <property type="protein sequence ID" value="NYG05392.1"/>
    <property type="molecule type" value="Genomic_DNA"/>
</dbReference>
<dbReference type="InterPro" id="IPR013216">
    <property type="entry name" value="Methyltransf_11"/>
</dbReference>
<keyword evidence="3" id="KW-0808">Transferase</keyword>
<accession>A0A852WJ92</accession>
<dbReference type="SUPFAM" id="SSF53335">
    <property type="entry name" value="S-adenosyl-L-methionine-dependent methyltransferases"/>
    <property type="match status" value="1"/>
</dbReference>
<dbReference type="CDD" id="cd02440">
    <property type="entry name" value="AdoMet_MTases"/>
    <property type="match status" value="1"/>
</dbReference>
<dbReference type="Proteomes" id="UP000549695">
    <property type="component" value="Unassembled WGS sequence"/>
</dbReference>
<evidence type="ECO:0000256" key="3">
    <source>
        <dbReference type="ARBA" id="ARBA00022679"/>
    </source>
</evidence>
<gene>
    <name evidence="5" type="ORF">HDA37_005746</name>
</gene>
<evidence type="ECO:0000256" key="2">
    <source>
        <dbReference type="ARBA" id="ARBA00022603"/>
    </source>
</evidence>
<organism evidence="5 6">
    <name type="scientific">Pseudonocardia alni</name>
    <name type="common">Amycolata alni</name>
    <dbReference type="NCBI Taxonomy" id="33907"/>
    <lineage>
        <taxon>Bacteria</taxon>
        <taxon>Bacillati</taxon>
        <taxon>Actinomycetota</taxon>
        <taxon>Actinomycetes</taxon>
        <taxon>Pseudonocardiales</taxon>
        <taxon>Pseudonocardiaceae</taxon>
        <taxon>Pseudonocardia</taxon>
    </lineage>
</organism>
<feature type="domain" description="Methyltransferase type 11" evidence="4">
    <location>
        <begin position="20"/>
        <end position="108"/>
    </location>
</feature>
<evidence type="ECO:0000313" key="6">
    <source>
        <dbReference type="Proteomes" id="UP000549695"/>
    </source>
</evidence>
<proteinExistence type="inferred from homology"/>
<dbReference type="GeneID" id="98055290"/>
<dbReference type="GO" id="GO:0008757">
    <property type="term" value="F:S-adenosylmethionine-dependent methyltransferase activity"/>
    <property type="evidence" value="ECO:0007669"/>
    <property type="project" value="InterPro"/>
</dbReference>
<dbReference type="Pfam" id="PF08241">
    <property type="entry name" value="Methyltransf_11"/>
    <property type="match status" value="1"/>
</dbReference>
<dbReference type="PANTHER" id="PTHR44942:SF4">
    <property type="entry name" value="METHYLTRANSFERASE TYPE 11 DOMAIN-CONTAINING PROTEIN"/>
    <property type="match status" value="1"/>
</dbReference>
<dbReference type="InterPro" id="IPR029063">
    <property type="entry name" value="SAM-dependent_MTases_sf"/>
</dbReference>
<evidence type="ECO:0000256" key="1">
    <source>
        <dbReference type="ARBA" id="ARBA00008361"/>
    </source>
</evidence>